<evidence type="ECO:0000256" key="1">
    <source>
        <dbReference type="SAM" id="MobiDB-lite"/>
    </source>
</evidence>
<evidence type="ECO:0000256" key="2">
    <source>
        <dbReference type="SAM" id="SignalP"/>
    </source>
</evidence>
<dbReference type="VEuPathDB" id="FungiDB:PTTG_08024"/>
<organism evidence="3">
    <name type="scientific">Puccinia triticina (isolate 1-1 / race 1 (BBBD))</name>
    <name type="common">Brown leaf rust fungus</name>
    <dbReference type="NCBI Taxonomy" id="630390"/>
    <lineage>
        <taxon>Eukaryota</taxon>
        <taxon>Fungi</taxon>
        <taxon>Dikarya</taxon>
        <taxon>Basidiomycota</taxon>
        <taxon>Pucciniomycotina</taxon>
        <taxon>Pucciniomycetes</taxon>
        <taxon>Pucciniales</taxon>
        <taxon>Pucciniaceae</taxon>
        <taxon>Puccinia</taxon>
    </lineage>
</organism>
<feature type="chain" id="PRO_5009386267" description="Secreted protein" evidence="2">
    <location>
        <begin position="20"/>
        <end position="305"/>
    </location>
</feature>
<reference evidence="4" key="4">
    <citation type="submission" date="2025-05" db="UniProtKB">
        <authorList>
            <consortium name="EnsemblFungi"/>
        </authorList>
    </citation>
    <scope>IDENTIFICATION</scope>
    <source>
        <strain evidence="4">isolate 1-1 / race 1 (BBBD)</strain>
    </source>
</reference>
<feature type="compositionally biased region" description="Polar residues" evidence="1">
    <location>
        <begin position="49"/>
        <end position="66"/>
    </location>
</feature>
<dbReference type="EnsemblFungi" id="PTTG_08024-t43_1">
    <property type="protein sequence ID" value="PTTG_08024-t43_1-p1"/>
    <property type="gene ID" value="PTTG_08024"/>
</dbReference>
<name>A0A0C4F4I4_PUCT1</name>
<reference evidence="3" key="2">
    <citation type="submission" date="2016-05" db="EMBL/GenBank/DDBJ databases">
        <title>Comparative analysis highlights variable genome content of wheat rusts and divergence of the mating loci.</title>
        <authorList>
            <person name="Cuomo C.A."/>
            <person name="Bakkeren G."/>
            <person name="Szabo L."/>
            <person name="Khalil H."/>
            <person name="Joly D."/>
            <person name="Goldberg J."/>
            <person name="Young S."/>
            <person name="Zeng Q."/>
            <person name="Fellers J."/>
        </authorList>
    </citation>
    <scope>NUCLEOTIDE SEQUENCE [LARGE SCALE GENOMIC DNA]</scope>
    <source>
        <strain evidence="3">1-1 BBBD Race 1</strain>
    </source>
</reference>
<feature type="region of interest" description="Disordered" evidence="1">
    <location>
        <begin position="16"/>
        <end position="113"/>
    </location>
</feature>
<keyword evidence="2" id="KW-0732">Signal</keyword>
<proteinExistence type="predicted"/>
<dbReference type="EMBL" id="ADAS02000055">
    <property type="protein sequence ID" value="OAV93096.1"/>
    <property type="molecule type" value="Genomic_DNA"/>
</dbReference>
<evidence type="ECO:0000313" key="4">
    <source>
        <dbReference type="EnsemblFungi" id="PTTG_08024-t43_1-p1"/>
    </source>
</evidence>
<dbReference type="OMA" id="QDSGWNP"/>
<sequence length="305" mass="32171">MRFALVAGALVLGATVSEGRSIAPSPSKRTTEHIEFATPSRNLKRSRQDSGWNPATETDDVPSNQDGMDPSAYQPKTPSDGKKNAHKASKKHHEAATSDAAYRTALPDPLESTVDSAADTLSKKLPQEIQYQIIPVSSSNSSTQDSPASSNRAYTITPVSPVANAVADVAPDVKEALNEGISSSTLTGMVTHLQTKQESKPAMALLRAIEKYRLAVSEDSKVDVNDAQSRSTTLPKPTNIAKSVLSGSPLAHTPHTPASSLLDSTPAKADPLTQLPGFIPANTVDPSSLTNTIDPLADSTAAWNQ</sequence>
<reference evidence="3" key="1">
    <citation type="submission" date="2009-11" db="EMBL/GenBank/DDBJ databases">
        <authorList>
            <consortium name="The Broad Institute Genome Sequencing Platform"/>
            <person name="Ward D."/>
            <person name="Feldgarden M."/>
            <person name="Earl A."/>
            <person name="Young S.K."/>
            <person name="Zeng Q."/>
            <person name="Koehrsen M."/>
            <person name="Alvarado L."/>
            <person name="Berlin A."/>
            <person name="Bochicchio J."/>
            <person name="Borenstein D."/>
            <person name="Chapman S.B."/>
            <person name="Chen Z."/>
            <person name="Engels R."/>
            <person name="Freedman E."/>
            <person name="Gellesch M."/>
            <person name="Goldberg J."/>
            <person name="Griggs A."/>
            <person name="Gujja S."/>
            <person name="Heilman E."/>
            <person name="Heiman D."/>
            <person name="Hepburn T."/>
            <person name="Howarth C."/>
            <person name="Jen D."/>
            <person name="Larson L."/>
            <person name="Lewis B."/>
            <person name="Mehta T."/>
            <person name="Park D."/>
            <person name="Pearson M."/>
            <person name="Roberts A."/>
            <person name="Saif S."/>
            <person name="Shea T."/>
            <person name="Shenoy N."/>
            <person name="Sisk P."/>
            <person name="Stolte C."/>
            <person name="Sykes S."/>
            <person name="Thomson T."/>
            <person name="Walk T."/>
            <person name="White J."/>
            <person name="Yandava C."/>
            <person name="Izard J."/>
            <person name="Baranova O.V."/>
            <person name="Blanton J.M."/>
            <person name="Tanner A.C."/>
            <person name="Dewhirst F.E."/>
            <person name="Haas B."/>
            <person name="Nusbaum C."/>
            <person name="Birren B."/>
        </authorList>
    </citation>
    <scope>NUCLEOTIDE SEQUENCE [LARGE SCALE GENOMIC DNA]</scope>
    <source>
        <strain evidence="3">1-1 BBBD Race 1</strain>
    </source>
</reference>
<dbReference type="Proteomes" id="UP000005240">
    <property type="component" value="Unassembled WGS sequence"/>
</dbReference>
<dbReference type="OrthoDB" id="2502618at2759"/>
<feature type="region of interest" description="Disordered" evidence="1">
    <location>
        <begin position="226"/>
        <end position="305"/>
    </location>
</feature>
<accession>A0A0C4F4I4</accession>
<feature type="compositionally biased region" description="Polar residues" evidence="1">
    <location>
        <begin position="284"/>
        <end position="293"/>
    </location>
</feature>
<keyword evidence="5" id="KW-1185">Reference proteome</keyword>
<evidence type="ECO:0008006" key="6">
    <source>
        <dbReference type="Google" id="ProtNLM"/>
    </source>
</evidence>
<feature type="signal peptide" evidence="2">
    <location>
        <begin position="1"/>
        <end position="19"/>
    </location>
</feature>
<gene>
    <name evidence="3" type="ORF">PTTG_08024</name>
</gene>
<reference evidence="4 5" key="3">
    <citation type="journal article" date="2017" name="G3 (Bethesda)">
        <title>Comparative analysis highlights variable genome content of wheat rusts and divergence of the mating loci.</title>
        <authorList>
            <person name="Cuomo C.A."/>
            <person name="Bakkeren G."/>
            <person name="Khalil H.B."/>
            <person name="Panwar V."/>
            <person name="Joly D."/>
            <person name="Linning R."/>
            <person name="Sakthikumar S."/>
            <person name="Song X."/>
            <person name="Adiconis X."/>
            <person name="Fan L."/>
            <person name="Goldberg J.M."/>
            <person name="Levin J.Z."/>
            <person name="Young S."/>
            <person name="Zeng Q."/>
            <person name="Anikster Y."/>
            <person name="Bruce M."/>
            <person name="Wang M."/>
            <person name="Yin C."/>
            <person name="McCallum B."/>
            <person name="Szabo L.J."/>
            <person name="Hulbert S."/>
            <person name="Chen X."/>
            <person name="Fellers J.P."/>
        </authorList>
    </citation>
    <scope>NUCLEOTIDE SEQUENCE</scope>
    <source>
        <strain evidence="5">Isolate 1-1 / race 1 (BBBD)</strain>
        <strain evidence="4">isolate 1-1 / race 1 (BBBD)</strain>
    </source>
</reference>
<feature type="compositionally biased region" description="Polar residues" evidence="1">
    <location>
        <begin position="226"/>
        <end position="236"/>
    </location>
</feature>
<dbReference type="AlphaFoldDB" id="A0A0C4F4I4"/>
<feature type="compositionally biased region" description="Basic residues" evidence="1">
    <location>
        <begin position="84"/>
        <end position="93"/>
    </location>
</feature>
<protein>
    <recommendedName>
        <fullName evidence="6">Secreted protein</fullName>
    </recommendedName>
</protein>
<evidence type="ECO:0000313" key="3">
    <source>
        <dbReference type="EMBL" id="OAV93096.1"/>
    </source>
</evidence>
<evidence type="ECO:0000313" key="5">
    <source>
        <dbReference type="Proteomes" id="UP000005240"/>
    </source>
</evidence>